<evidence type="ECO:0000313" key="6">
    <source>
        <dbReference type="Proteomes" id="UP000030742"/>
    </source>
</evidence>
<protein>
    <recommendedName>
        <fullName evidence="7">28S ribosomal protein S30, mitochondrial</fullName>
    </recommendedName>
</protein>
<evidence type="ECO:0000256" key="2">
    <source>
        <dbReference type="ARBA" id="ARBA00022980"/>
    </source>
</evidence>
<dbReference type="PANTHER" id="PTHR13014">
    <property type="entry name" value="MITOCHONDRIAL 28S RIBOSOMAL PROTEIN S30/P52 PRO-APOTOTIC PROTEIN"/>
    <property type="match status" value="1"/>
</dbReference>
<dbReference type="Proteomes" id="UP000030742">
    <property type="component" value="Unassembled WGS sequence"/>
</dbReference>
<dbReference type="EMBL" id="KB631924">
    <property type="protein sequence ID" value="ERL87195.1"/>
    <property type="molecule type" value="Genomic_DNA"/>
</dbReference>
<comment type="subcellular location">
    <subcellularLocation>
        <location evidence="1">Mitochondrion</location>
    </subcellularLocation>
</comment>
<gene>
    <name evidence="5" type="ORF">D910_04594</name>
</gene>
<dbReference type="Pfam" id="PF07147">
    <property type="entry name" value="PDCD9"/>
    <property type="match status" value="1"/>
</dbReference>
<evidence type="ECO:0000256" key="1">
    <source>
        <dbReference type="ARBA" id="ARBA00004173"/>
    </source>
</evidence>
<keyword evidence="2" id="KW-0689">Ribosomal protein</keyword>
<dbReference type="GO" id="GO:0005762">
    <property type="term" value="C:mitochondrial large ribosomal subunit"/>
    <property type="evidence" value="ECO:0007669"/>
    <property type="project" value="TreeGrafter"/>
</dbReference>
<keyword evidence="3" id="KW-0496">Mitochondrion</keyword>
<name>U4UB58_DENPD</name>
<evidence type="ECO:0000256" key="4">
    <source>
        <dbReference type="ARBA" id="ARBA00023274"/>
    </source>
</evidence>
<dbReference type="GO" id="GO:0003735">
    <property type="term" value="F:structural constituent of ribosome"/>
    <property type="evidence" value="ECO:0007669"/>
    <property type="project" value="InterPro"/>
</dbReference>
<reference evidence="5 6" key="1">
    <citation type="journal article" date="2013" name="Genome Biol.">
        <title>Draft genome of the mountain pine beetle, Dendroctonus ponderosae Hopkins, a major forest pest.</title>
        <authorList>
            <person name="Keeling C.I."/>
            <person name="Yuen M.M."/>
            <person name="Liao N.Y."/>
            <person name="Docking T.R."/>
            <person name="Chan S.K."/>
            <person name="Taylor G.A."/>
            <person name="Palmquist D.L."/>
            <person name="Jackman S.D."/>
            <person name="Nguyen A."/>
            <person name="Li M."/>
            <person name="Henderson H."/>
            <person name="Janes J.K."/>
            <person name="Zhao Y."/>
            <person name="Pandoh P."/>
            <person name="Moore R."/>
            <person name="Sperling F.A."/>
            <person name="Huber D.P."/>
            <person name="Birol I."/>
            <person name="Jones S.J."/>
            <person name="Bohlmann J."/>
        </authorList>
    </citation>
    <scope>NUCLEOTIDE SEQUENCE</scope>
</reference>
<dbReference type="PANTHER" id="PTHR13014:SF3">
    <property type="entry name" value="LARGE RIBOSOMAL SUBUNIT PROTEIN ML65"/>
    <property type="match status" value="1"/>
</dbReference>
<dbReference type="STRING" id="77166.U4UB58"/>
<organism evidence="5 6">
    <name type="scientific">Dendroctonus ponderosae</name>
    <name type="common">Mountain pine beetle</name>
    <dbReference type="NCBI Taxonomy" id="77166"/>
    <lineage>
        <taxon>Eukaryota</taxon>
        <taxon>Metazoa</taxon>
        <taxon>Ecdysozoa</taxon>
        <taxon>Arthropoda</taxon>
        <taxon>Hexapoda</taxon>
        <taxon>Insecta</taxon>
        <taxon>Pterygota</taxon>
        <taxon>Neoptera</taxon>
        <taxon>Endopterygota</taxon>
        <taxon>Coleoptera</taxon>
        <taxon>Polyphaga</taxon>
        <taxon>Cucujiformia</taxon>
        <taxon>Curculionidae</taxon>
        <taxon>Scolytinae</taxon>
        <taxon>Dendroctonus</taxon>
    </lineage>
</organism>
<evidence type="ECO:0000313" key="5">
    <source>
        <dbReference type="EMBL" id="ERL87195.1"/>
    </source>
</evidence>
<sequence length="547" mass="63844">MRLIFLKRIIAPRAWLQARSFSSPAVQEDDEYTASPQYPPILDLSYKKKLDRRFEENSTEIRNVKTVEEKQLKLNMPRYYGFKTFVFHEDHIPYNCLPIAQHITKTHLIQGKELPAYYQNVSTENLETIAKDIEEAVLMELEGIRKSYELREENLEDHDKANLHASAIVKSLSRILNNSLAHQYPHIADSQVDIEPRLEAAWRVGGMVPPNEVKRVRAGHHFFKQFENDPIDRVIGYLGAPILTLRSQLPLPSIISASEAENPALEVPFFKYDPRVIGIPVEYRHAANIPGFWPGDSHTFGLISFLKTGHLKKRSVVYPGEENVTEALNVQGVLASYAWLHSQANYLGFTTLNDLTYPLVTQTVLTNGQDFKFFTYQLNTLLMHGNHTTENPKRNVCWTTDNVKLYAEINDGKIVGLNEDVLKMLLQFYGNAPAERLGINMRPYLSQEEKIIADYEDDDKRQWLEREYKYIMTNRPRLQPIDEIYAWEKIYKIDHKTRPMDKRLRFFELFKKPWTKRLDERPARYIPKACRPDLPKYKGRMAKEYWP</sequence>
<accession>U4UB58</accession>
<evidence type="ECO:0000256" key="3">
    <source>
        <dbReference type="ARBA" id="ARBA00023128"/>
    </source>
</evidence>
<keyword evidence="4" id="KW-0687">Ribonucleoprotein</keyword>
<dbReference type="InterPro" id="IPR039982">
    <property type="entry name" value="Ribosomal_mL65"/>
</dbReference>
<dbReference type="AlphaFoldDB" id="U4UB58"/>
<dbReference type="GO" id="GO:0006412">
    <property type="term" value="P:translation"/>
    <property type="evidence" value="ECO:0007669"/>
    <property type="project" value="InterPro"/>
</dbReference>
<dbReference type="OrthoDB" id="6041973at2759"/>
<proteinExistence type="predicted"/>
<dbReference type="InterPro" id="IPR010793">
    <property type="entry name" value="Ribosomal_mL37/mL65"/>
</dbReference>
<evidence type="ECO:0008006" key="7">
    <source>
        <dbReference type="Google" id="ProtNLM"/>
    </source>
</evidence>